<dbReference type="GO" id="GO:0007015">
    <property type="term" value="P:actin filament organization"/>
    <property type="evidence" value="ECO:0007669"/>
    <property type="project" value="TreeGrafter"/>
</dbReference>
<dbReference type="InterPro" id="IPR001680">
    <property type="entry name" value="WD40_rpt"/>
</dbReference>
<dbReference type="VEuPathDB" id="PiroplasmaDB:TA06960"/>
<evidence type="ECO:0000256" key="5">
    <source>
        <dbReference type="ARBA" id="ARBA00023123"/>
    </source>
</evidence>
<reference evidence="13 14" key="1">
    <citation type="journal article" date="2005" name="Science">
        <title>Genome of the host-cell transforming parasite Theileria annulata compared with T. parva.</title>
        <authorList>
            <person name="Pain A."/>
            <person name="Renauld H."/>
            <person name="Berriman M."/>
            <person name="Murphy L."/>
            <person name="Yeats C.A."/>
            <person name="Weir W."/>
            <person name="Kerhornou A."/>
            <person name="Aslett M."/>
            <person name="Bishop R."/>
            <person name="Bouchier C."/>
            <person name="Cochet M."/>
            <person name="Coulson R.M.R."/>
            <person name="Cronin A."/>
            <person name="de Villiers E.P."/>
            <person name="Fraser A."/>
            <person name="Fosker N."/>
            <person name="Gardner M."/>
            <person name="Goble A."/>
            <person name="Griffiths-Jones S."/>
            <person name="Harris D.E."/>
            <person name="Katzer F."/>
            <person name="Larke N."/>
            <person name="Lord A."/>
            <person name="Maser P."/>
            <person name="McKellar S."/>
            <person name="Mooney P."/>
            <person name="Morton F."/>
            <person name="Nene V."/>
            <person name="O'Neil S."/>
            <person name="Price C."/>
            <person name="Quail M.A."/>
            <person name="Rabbinowitsch E."/>
            <person name="Rawlings N.D."/>
            <person name="Rutter S."/>
            <person name="Saunders D."/>
            <person name="Seeger K."/>
            <person name="Shah T."/>
            <person name="Squares R."/>
            <person name="Squares S."/>
            <person name="Tivey A."/>
            <person name="Walker A.R."/>
            <person name="Woodward J."/>
            <person name="Dobbelaere D.A.E."/>
            <person name="Langsley G."/>
            <person name="Rajandream M.A."/>
            <person name="McKeever D."/>
            <person name="Shiels B."/>
            <person name="Tait A."/>
            <person name="Barrell B.G."/>
            <person name="Hall N."/>
        </authorList>
    </citation>
    <scope>NUCLEOTIDE SEQUENCE [LARGE SCALE GENOMIC DNA]</scope>
    <source>
        <strain evidence="14">Ankara</strain>
    </source>
</reference>
<evidence type="ECO:0000256" key="3">
    <source>
        <dbReference type="ARBA" id="ARBA00022741"/>
    </source>
</evidence>
<dbReference type="Pfam" id="PF00612">
    <property type="entry name" value="IQ"/>
    <property type="match status" value="2"/>
</dbReference>
<keyword evidence="14" id="KW-1185">Reference proteome</keyword>
<keyword evidence="1 8" id="KW-0853">WD repeat</keyword>
<evidence type="ECO:0000256" key="11">
    <source>
        <dbReference type="SAM" id="MobiDB-lite"/>
    </source>
</evidence>
<dbReference type="GO" id="GO:0016459">
    <property type="term" value="C:myosin complex"/>
    <property type="evidence" value="ECO:0007669"/>
    <property type="project" value="UniProtKB-KW"/>
</dbReference>
<dbReference type="InterPro" id="IPR036961">
    <property type="entry name" value="Kinesin_motor_dom_sf"/>
</dbReference>
<dbReference type="PROSITE" id="PS50096">
    <property type="entry name" value="IQ"/>
    <property type="match status" value="4"/>
</dbReference>
<dbReference type="GO" id="GO:0016020">
    <property type="term" value="C:membrane"/>
    <property type="evidence" value="ECO:0007669"/>
    <property type="project" value="TreeGrafter"/>
</dbReference>
<dbReference type="InterPro" id="IPR019775">
    <property type="entry name" value="WD40_repeat_CS"/>
</dbReference>
<feature type="region of interest" description="Actin-binding" evidence="9">
    <location>
        <begin position="617"/>
        <end position="639"/>
    </location>
</feature>
<dbReference type="SMART" id="SM00320">
    <property type="entry name" value="WD40"/>
    <property type="match status" value="6"/>
</dbReference>
<dbReference type="OrthoDB" id="6108017at2759"/>
<feature type="compositionally biased region" description="Polar residues" evidence="11">
    <location>
        <begin position="137"/>
        <end position="150"/>
    </location>
</feature>
<evidence type="ECO:0000256" key="7">
    <source>
        <dbReference type="ARBA" id="ARBA00023203"/>
    </source>
</evidence>
<keyword evidence="6 9" id="KW-0505">Motor protein</keyword>
<keyword evidence="3 9" id="KW-0547">Nucleotide-binding</keyword>
<dbReference type="Gene3D" id="1.20.5.190">
    <property type="match status" value="2"/>
</dbReference>
<proteinExistence type="inferred from homology"/>
<dbReference type="GO" id="GO:0051015">
    <property type="term" value="F:actin filament binding"/>
    <property type="evidence" value="ECO:0007669"/>
    <property type="project" value="TreeGrafter"/>
</dbReference>
<dbReference type="PANTHER" id="PTHR13140">
    <property type="entry name" value="MYOSIN"/>
    <property type="match status" value="1"/>
</dbReference>
<dbReference type="Proteomes" id="UP000001950">
    <property type="component" value="Chromosome 1"/>
</dbReference>
<dbReference type="InterPro" id="IPR001609">
    <property type="entry name" value="Myosin_head_motor_dom-like"/>
</dbReference>
<dbReference type="Gene3D" id="1.20.120.720">
    <property type="entry name" value="Myosin VI head, motor domain, U50 subdomain"/>
    <property type="match status" value="2"/>
</dbReference>
<dbReference type="PROSITE" id="PS00678">
    <property type="entry name" value="WD_REPEATS_1"/>
    <property type="match status" value="1"/>
</dbReference>
<dbReference type="InterPro" id="IPR027417">
    <property type="entry name" value="P-loop_NTPase"/>
</dbReference>
<feature type="region of interest" description="Disordered" evidence="11">
    <location>
        <begin position="137"/>
        <end position="166"/>
    </location>
</feature>
<dbReference type="PROSITE" id="PS50082">
    <property type="entry name" value="WD_REPEATS_2"/>
    <property type="match status" value="1"/>
</dbReference>
<evidence type="ECO:0000259" key="12">
    <source>
        <dbReference type="PROSITE" id="PS51456"/>
    </source>
</evidence>
<evidence type="ECO:0000256" key="9">
    <source>
        <dbReference type="PROSITE-ProRule" id="PRU00782"/>
    </source>
</evidence>
<evidence type="ECO:0000313" key="13">
    <source>
        <dbReference type="EMBL" id="CAI73326.1"/>
    </source>
</evidence>
<keyword evidence="2" id="KW-0677">Repeat</keyword>
<dbReference type="GO" id="GO:0000146">
    <property type="term" value="F:microfilament motor activity"/>
    <property type="evidence" value="ECO:0007669"/>
    <property type="project" value="TreeGrafter"/>
</dbReference>
<dbReference type="InterPro" id="IPR036322">
    <property type="entry name" value="WD40_repeat_dom_sf"/>
</dbReference>
<dbReference type="SUPFAM" id="SSF52540">
    <property type="entry name" value="P-loop containing nucleoside triphosphate hydrolases"/>
    <property type="match status" value="2"/>
</dbReference>
<dbReference type="KEGG" id="tan:TA06960"/>
<dbReference type="STRING" id="5874.Q4UHW3"/>
<dbReference type="Gene3D" id="2.130.10.10">
    <property type="entry name" value="YVTN repeat-like/Quinoprotein amine dehydrogenase"/>
    <property type="match status" value="1"/>
</dbReference>
<evidence type="ECO:0000256" key="4">
    <source>
        <dbReference type="ARBA" id="ARBA00022840"/>
    </source>
</evidence>
<dbReference type="InterPro" id="IPR015943">
    <property type="entry name" value="WD40/YVTN_repeat-like_dom_sf"/>
</dbReference>
<dbReference type="GO" id="GO:0005737">
    <property type="term" value="C:cytoplasm"/>
    <property type="evidence" value="ECO:0007669"/>
    <property type="project" value="TreeGrafter"/>
</dbReference>
<dbReference type="GO" id="GO:0005524">
    <property type="term" value="F:ATP binding"/>
    <property type="evidence" value="ECO:0007669"/>
    <property type="project" value="UniProtKB-UniRule"/>
</dbReference>
<dbReference type="PANTHER" id="PTHR13140:SF706">
    <property type="entry name" value="DILUTE CLASS UNCONVENTIONAL MYOSIN, ISOFORM C"/>
    <property type="match status" value="1"/>
</dbReference>
<feature type="coiled-coil region" evidence="10">
    <location>
        <begin position="840"/>
        <end position="909"/>
    </location>
</feature>
<evidence type="ECO:0000256" key="10">
    <source>
        <dbReference type="SAM" id="Coils"/>
    </source>
</evidence>
<dbReference type="InterPro" id="IPR000048">
    <property type="entry name" value="IQ_motif_EF-hand-BS"/>
</dbReference>
<dbReference type="RefSeq" id="XP_954003.1">
    <property type="nucleotide sequence ID" value="XM_948910.1"/>
</dbReference>
<evidence type="ECO:0000256" key="1">
    <source>
        <dbReference type="ARBA" id="ARBA00022574"/>
    </source>
</evidence>
<protein>
    <submittedName>
        <fullName evidence="13">Myosin, putative</fullName>
    </submittedName>
</protein>
<feature type="binding site" evidence="9">
    <location>
        <begin position="99"/>
        <end position="106"/>
    </location>
    <ligand>
        <name>ATP</name>
        <dbReference type="ChEBI" id="CHEBI:30616"/>
    </ligand>
</feature>
<dbReference type="Pfam" id="PF00063">
    <property type="entry name" value="Myosin_head"/>
    <property type="match status" value="2"/>
</dbReference>
<dbReference type="GeneID" id="3864180"/>
<keyword evidence="10" id="KW-0175">Coiled coil</keyword>
<keyword evidence="5 9" id="KW-0518">Myosin</keyword>
<dbReference type="PRINTS" id="PR00193">
    <property type="entry name" value="MYOSINHEAVY"/>
</dbReference>
<sequence>MNVVYFYGEFNDIICNTYNKYILNFNKIFYYFCSVRSCMSLKLTSGTHIFVPCKEEVIFTLTLIKYDYIGDKEPHVFSTASDAYYGMLDGFCQSILISGESGAGKTESTKYVLKYLCSNLIRNKVNVDQYYLSTPQSNLDSDESVPNTARNNKAKNNKLQNNKPTENVEMKVLESNPLLESFGNAATLRNHNSSRYGKYIELQYLEESSERLKLIGATIQTYLLEKVRIAQQQAGERNYHIFHQLTAAFRKYGSKYTINFMDNTVNSKEENSNLENDSVWDLDLSNFEGEFRIVPNCKPIGNLDEDYDLEFFKENLRAMKTLGLDLEQVNVIFSIIATILHLTNIEFVLNVHCSEGAVVSNQQENSISKISQLLQVDESDLLNVLLTRSIKTVNEFYTKPKRVDEAIDTRDAIAKNMYSILFDFVVAVANSAVDSKQSEVDVSTGILDIFGFECFQLNSFEQLCINFTNETLQNFFNTCVFKYEQQLYTDEGITWNPLDFPDNQDCIDLFKLKIHRFDKVRTDQSSFIVNHFAGGVKYKIDGFLEKNKDRLSDDSIHFITNVKNDKIKLIFESLITSNQVPIHIYNSVTNSILLHNPNLTQLMKKRKTISTQFTTQLDQLMNKIGKTEPHFIRCIKPNQLNLPNIFQKNTVNEQLKYNTNSLVILISCLNNIYEILFNSLQELRNRSATVIQKTVRGYKQRKAYLECLHKIRTLQIYLKYKVRKIREHRRRRLLAAITIQSTFRMFMARAEYRAELAKWVRLQSLFRNIILRIEVRDKYVNNSATVIQSYFKAYLQRRYYKQLKSSAIKLQLKWRSILARNELKKLHQESKSLGTMIERNQILQEELKEDRMKMMDYESKVYQLQAKITSLKGQLERERNEKGLVIQEKEKLVSNNKDLVDKITHLENTNSKILNDLKMIKQFISKEISIPQRTTNNVREASPMSRIDSYQQLANTLNLYTLYGILGDDIGVSVLEIPGEYIDDDRTRGVLKNSYLIAVCFDPSSDRSIIECITMVKIIMSYVQLKYTSIVIVQNNLLLLEESKFQTDLSLIHKFAFENDILFVKVDNLLNFIKKTMPFIESKKSLRTILNIKKSSPKNVVRGKSITKSPIAFFYERFRNFLTGISSSGTQTRLLQATVAERESVKLPPLGLKRVATVSTYESAVTSVAVRSEEPTDQYVVVAVGRRNGSINIFHVHRTTVEHKLLNSSAKDDEELCNLLNGDVIYDENTKVVDYLTLKMHSKAVTCLTFSKLNVDELLSLSVDCTIRAWNVLTGELIKVFNDSYPGLSIQFHPLQPNYFLSCNSNPTLRIVDYNEGTVIQKTKIKSEIRCLIFDDTRLNVLAGTERGSISVYESHSNIYNVNNNHVALPLRSCYTKYGGGWCVSGSEDRNILIFSMSDENIPFSIPFHNGPVVCTAVNQSDTVLVTTDSKGVVAFWRRTFHVKS</sequence>
<evidence type="ECO:0000256" key="2">
    <source>
        <dbReference type="ARBA" id="ARBA00022737"/>
    </source>
</evidence>
<evidence type="ECO:0000256" key="6">
    <source>
        <dbReference type="ARBA" id="ARBA00023175"/>
    </source>
</evidence>
<comment type="similarity">
    <text evidence="9">Belongs to the TRAFAC class myosin-kinesin ATPase superfamily. Myosin family.</text>
</comment>
<keyword evidence="4 9" id="KW-0067">ATP-binding</keyword>
<accession>Q4UHW3</accession>
<dbReference type="Gene3D" id="1.20.58.530">
    <property type="match status" value="2"/>
</dbReference>
<dbReference type="CDD" id="cd23767">
    <property type="entry name" value="IQCD"/>
    <property type="match status" value="2"/>
</dbReference>
<feature type="domain" description="Myosin motor" evidence="12">
    <location>
        <begin position="1"/>
        <end position="658"/>
    </location>
</feature>
<dbReference type="Gene3D" id="3.40.850.10">
    <property type="entry name" value="Kinesin motor domain"/>
    <property type="match status" value="2"/>
</dbReference>
<organism evidence="13 14">
    <name type="scientific">Theileria annulata</name>
    <dbReference type="NCBI Taxonomy" id="5874"/>
    <lineage>
        <taxon>Eukaryota</taxon>
        <taxon>Sar</taxon>
        <taxon>Alveolata</taxon>
        <taxon>Apicomplexa</taxon>
        <taxon>Aconoidasida</taxon>
        <taxon>Piroplasmida</taxon>
        <taxon>Theileriidae</taxon>
        <taxon>Theileria</taxon>
    </lineage>
</organism>
<dbReference type="SUPFAM" id="SSF50978">
    <property type="entry name" value="WD40 repeat-like"/>
    <property type="match status" value="1"/>
</dbReference>
<name>Q4UHW3_THEAN</name>
<dbReference type="EMBL" id="CR940347">
    <property type="protein sequence ID" value="CAI73326.1"/>
    <property type="molecule type" value="Genomic_DNA"/>
</dbReference>
<feature type="repeat" description="WD" evidence="8">
    <location>
        <begin position="1238"/>
        <end position="1280"/>
    </location>
</feature>
<dbReference type="PROSITE" id="PS51456">
    <property type="entry name" value="MYOSIN_MOTOR"/>
    <property type="match status" value="1"/>
</dbReference>
<dbReference type="SMART" id="SM00015">
    <property type="entry name" value="IQ"/>
    <property type="match status" value="4"/>
</dbReference>
<keyword evidence="7 9" id="KW-0009">Actin-binding</keyword>
<dbReference type="SMART" id="SM00242">
    <property type="entry name" value="MYSc"/>
    <property type="match status" value="1"/>
</dbReference>
<evidence type="ECO:0000313" key="14">
    <source>
        <dbReference type="Proteomes" id="UP000001950"/>
    </source>
</evidence>
<dbReference type="InParanoid" id="Q4UHW3"/>
<evidence type="ECO:0000256" key="8">
    <source>
        <dbReference type="PROSITE-ProRule" id="PRU00221"/>
    </source>
</evidence>
<gene>
    <name evidence="13" type="ORF">TA06960</name>
</gene>
<dbReference type="eggNOG" id="KOG0160">
    <property type="taxonomic scope" value="Eukaryota"/>
</dbReference>